<proteinExistence type="inferred from homology"/>
<comment type="caution">
    <text evidence="2">The sequence shown here is derived from an EMBL/GenBank/DDBJ whole genome shotgun (WGS) entry which is preliminary data.</text>
</comment>
<evidence type="ECO:0000256" key="1">
    <source>
        <dbReference type="ARBA" id="ARBA00006479"/>
    </source>
</evidence>
<gene>
    <name evidence="2" type="ORF">ACFQ4H_14505</name>
</gene>
<sequence>MSTSYPLHVGVDIGGTKTLAVLVTPAGEVVGRTTAATPARQGPAAVLDTAAGLAGQLLADEVGTDRATVTGGDRAPAVGADRATVTVGVGAAGTIDPASGVVRYATDSLPGWAGTPIADELTARLTRDLGNRTRLVRVRVDNDVNAAALGETWAGAGRGRRHLLLVAAGTGLGGGLIRDGRVEHGARGGAGELAHLPVPGAEQLRCGCGRYGHLEAIASGTGLGAAYELATGERISGRVVAERALAGDTAAEAVLDRAGTALGRALAGLVTLLDPQAVLVAGGAADALLPAAAAAYPVELPPAWADVPLLPAALGSDSVAVGAARLAMEDL</sequence>
<evidence type="ECO:0000313" key="2">
    <source>
        <dbReference type="EMBL" id="MFD1322305.1"/>
    </source>
</evidence>
<name>A0ABW3YES3_9ACTN</name>
<dbReference type="RefSeq" id="WP_377571110.1">
    <property type="nucleotide sequence ID" value="NZ_JBHTMP010000019.1"/>
</dbReference>
<protein>
    <submittedName>
        <fullName evidence="2">ROK family protein</fullName>
    </submittedName>
</protein>
<dbReference type="Proteomes" id="UP001597260">
    <property type="component" value="Unassembled WGS sequence"/>
</dbReference>
<accession>A0ABW3YES3</accession>
<dbReference type="Gene3D" id="3.30.420.40">
    <property type="match status" value="2"/>
</dbReference>
<dbReference type="InterPro" id="IPR000600">
    <property type="entry name" value="ROK"/>
</dbReference>
<dbReference type="InterPro" id="IPR043129">
    <property type="entry name" value="ATPase_NBD"/>
</dbReference>
<comment type="similarity">
    <text evidence="1">Belongs to the ROK (NagC/XylR) family.</text>
</comment>
<keyword evidence="3" id="KW-1185">Reference proteome</keyword>
<dbReference type="EMBL" id="JBHTMP010000019">
    <property type="protein sequence ID" value="MFD1322305.1"/>
    <property type="molecule type" value="Genomic_DNA"/>
</dbReference>
<dbReference type="PANTHER" id="PTHR18964">
    <property type="entry name" value="ROK (REPRESSOR, ORF, KINASE) FAMILY"/>
    <property type="match status" value="1"/>
</dbReference>
<organism evidence="2 3">
    <name type="scientific">Micromonospora sonneratiae</name>
    <dbReference type="NCBI Taxonomy" id="1184706"/>
    <lineage>
        <taxon>Bacteria</taxon>
        <taxon>Bacillati</taxon>
        <taxon>Actinomycetota</taxon>
        <taxon>Actinomycetes</taxon>
        <taxon>Micromonosporales</taxon>
        <taxon>Micromonosporaceae</taxon>
        <taxon>Micromonospora</taxon>
    </lineage>
</organism>
<dbReference type="Pfam" id="PF00480">
    <property type="entry name" value="ROK"/>
    <property type="match status" value="1"/>
</dbReference>
<evidence type="ECO:0000313" key="3">
    <source>
        <dbReference type="Proteomes" id="UP001597260"/>
    </source>
</evidence>
<dbReference type="PANTHER" id="PTHR18964:SF149">
    <property type="entry name" value="BIFUNCTIONAL UDP-N-ACETYLGLUCOSAMINE 2-EPIMERASE_N-ACETYLMANNOSAMINE KINASE"/>
    <property type="match status" value="1"/>
</dbReference>
<reference evidence="3" key="1">
    <citation type="journal article" date="2019" name="Int. J. Syst. Evol. Microbiol.">
        <title>The Global Catalogue of Microorganisms (GCM) 10K type strain sequencing project: providing services to taxonomists for standard genome sequencing and annotation.</title>
        <authorList>
            <consortium name="The Broad Institute Genomics Platform"/>
            <consortium name="The Broad Institute Genome Sequencing Center for Infectious Disease"/>
            <person name="Wu L."/>
            <person name="Ma J."/>
        </authorList>
    </citation>
    <scope>NUCLEOTIDE SEQUENCE [LARGE SCALE GENOMIC DNA]</scope>
    <source>
        <strain evidence="3">JCM 31037</strain>
    </source>
</reference>
<dbReference type="SUPFAM" id="SSF53067">
    <property type="entry name" value="Actin-like ATPase domain"/>
    <property type="match status" value="1"/>
</dbReference>